<dbReference type="AlphaFoldDB" id="A0A6N2BCA6"/>
<organism evidence="1">
    <name type="scientific">Solanum chilense</name>
    <name type="common">Tomato</name>
    <name type="synonym">Lycopersicon chilense</name>
    <dbReference type="NCBI Taxonomy" id="4083"/>
    <lineage>
        <taxon>Eukaryota</taxon>
        <taxon>Viridiplantae</taxon>
        <taxon>Streptophyta</taxon>
        <taxon>Embryophyta</taxon>
        <taxon>Tracheophyta</taxon>
        <taxon>Spermatophyta</taxon>
        <taxon>Magnoliopsida</taxon>
        <taxon>eudicotyledons</taxon>
        <taxon>Gunneridae</taxon>
        <taxon>Pentapetalae</taxon>
        <taxon>asterids</taxon>
        <taxon>lamiids</taxon>
        <taxon>Solanales</taxon>
        <taxon>Solanaceae</taxon>
        <taxon>Solanoideae</taxon>
        <taxon>Solaneae</taxon>
        <taxon>Solanum</taxon>
        <taxon>Solanum subgen. Lycopersicon</taxon>
    </lineage>
</organism>
<proteinExistence type="predicted"/>
<dbReference type="EMBL" id="RXGB01004398">
    <property type="protein sequence ID" value="TMW89773.1"/>
    <property type="molecule type" value="Genomic_DNA"/>
</dbReference>
<sequence length="107" mass="11973">MNTRRTPDRRVEENDMQEGIPPQIKQVEQVPQCAQGDQVHIVGGGNDVPVDPPELSNRDIREAFISLARAMTTQANLSMVTRVNVVESTMTSRLRDCEDESSYLSCL</sequence>
<comment type="caution">
    <text evidence="1">The sequence shown here is derived from an EMBL/GenBank/DDBJ whole genome shotgun (WGS) entry which is preliminary data.</text>
</comment>
<accession>A0A6N2BCA6</accession>
<reference evidence="1" key="1">
    <citation type="submission" date="2019-05" db="EMBL/GenBank/DDBJ databases">
        <title>The de novo reference genome and transcriptome assemblies of the wild tomato species Solanum chilense.</title>
        <authorList>
            <person name="Stam R."/>
            <person name="Nosenko T."/>
            <person name="Hoerger A.C."/>
            <person name="Stephan W."/>
            <person name="Seidel M.A."/>
            <person name="Kuhn J.M.M."/>
            <person name="Haberer G."/>
            <person name="Tellier A."/>
        </authorList>
    </citation>
    <scope>NUCLEOTIDE SEQUENCE</scope>
    <source>
        <tissue evidence="1">Mature leaves</tissue>
    </source>
</reference>
<protein>
    <submittedName>
        <fullName evidence="1">Uncharacterized protein</fullName>
    </submittedName>
</protein>
<name>A0A6N2BCA6_SOLCI</name>
<gene>
    <name evidence="1" type="ORF">EJD97_016640</name>
</gene>
<evidence type="ECO:0000313" key="1">
    <source>
        <dbReference type="EMBL" id="TMW89773.1"/>
    </source>
</evidence>